<proteinExistence type="inferred from homology"/>
<dbReference type="GO" id="GO:0015679">
    <property type="term" value="P:plasma membrane copper ion transport"/>
    <property type="evidence" value="ECO:0007669"/>
    <property type="project" value="TreeGrafter"/>
</dbReference>
<organism evidence="5 6">
    <name type="scientific">Spirosoma profusum</name>
    <dbReference type="NCBI Taxonomy" id="2771354"/>
    <lineage>
        <taxon>Bacteria</taxon>
        <taxon>Pseudomonadati</taxon>
        <taxon>Bacteroidota</taxon>
        <taxon>Cytophagia</taxon>
        <taxon>Cytophagales</taxon>
        <taxon>Cytophagaceae</taxon>
        <taxon>Spirosoma</taxon>
    </lineage>
</organism>
<comment type="caution">
    <text evidence="5">The sequence shown here is derived from an EMBL/GenBank/DDBJ whole genome shotgun (WGS) entry which is preliminary data.</text>
</comment>
<dbReference type="RefSeq" id="WP_190887093.1">
    <property type="nucleotide sequence ID" value="NZ_JACWZY010000007.1"/>
</dbReference>
<dbReference type="PANTHER" id="PTHR30097:SF4">
    <property type="entry name" value="SLR6042 PROTEIN"/>
    <property type="match status" value="1"/>
</dbReference>
<dbReference type="PANTHER" id="PTHR30097">
    <property type="entry name" value="CATION EFFLUX SYSTEM PROTEIN CUSB"/>
    <property type="match status" value="1"/>
</dbReference>
<feature type="region of interest" description="Disordered" evidence="3">
    <location>
        <begin position="337"/>
        <end position="360"/>
    </location>
</feature>
<dbReference type="Gene3D" id="2.40.30.170">
    <property type="match status" value="1"/>
</dbReference>
<evidence type="ECO:0000256" key="1">
    <source>
        <dbReference type="ARBA" id="ARBA00009477"/>
    </source>
</evidence>
<dbReference type="Gene3D" id="2.40.50.100">
    <property type="match status" value="1"/>
</dbReference>
<dbReference type="GO" id="GO:0016020">
    <property type="term" value="C:membrane"/>
    <property type="evidence" value="ECO:0007669"/>
    <property type="project" value="InterPro"/>
</dbReference>
<reference evidence="5" key="1">
    <citation type="submission" date="2020-09" db="EMBL/GenBank/DDBJ databases">
        <authorList>
            <person name="Kim M.K."/>
        </authorList>
    </citation>
    <scope>NUCLEOTIDE SEQUENCE</scope>
    <source>
        <strain evidence="5">BT702</strain>
    </source>
</reference>
<dbReference type="InterPro" id="IPR051909">
    <property type="entry name" value="MFP_Cation_Efflux"/>
</dbReference>
<sequence length="417" mass="45645">MKSIIFLVSLLWLTTACNPSTENEGTEKGHTAHEHEEGPSDVVELTDDQIRIGGVELGKVENRSVGQQLAVHGRLAVPAQSQIAITALQGGFVRKVPLLPGQPVRKGQVLATIENPELVQWQQDFAENHSRLTYLDAEYTRQKELSEQNVSALKVFQQTTAERNATRARLGGLTQRLKLVGLSPQSALNGTFSSSYVIMAPASGVVTNVAVNAGQYVQPSDVIAHLTSNQGLYAELTVFEKDLPLIREGQRVGIRLSNEGGKERSGRIAFINRAIDNDRSVRVVAKLDQVDARLTSNTFLDAHLDVGATRVTALPEAAIVSAEGKEYIFIKTDEVPEHQEHEHEADEKHDHKEEKEAEHGTAFKQIPVRRGVTEDGYSQVTLPGRIDWSKAQVVVKGAYDVLSQLKAAGGEEEGHSH</sequence>
<dbReference type="InterPro" id="IPR058647">
    <property type="entry name" value="BSH_CzcB-like"/>
</dbReference>
<evidence type="ECO:0000313" key="6">
    <source>
        <dbReference type="Proteomes" id="UP000598820"/>
    </source>
</evidence>
<dbReference type="EMBL" id="JACWZY010000007">
    <property type="protein sequence ID" value="MBD2701250.1"/>
    <property type="molecule type" value="Genomic_DNA"/>
</dbReference>
<dbReference type="GO" id="GO:0060003">
    <property type="term" value="P:copper ion export"/>
    <property type="evidence" value="ECO:0007669"/>
    <property type="project" value="TreeGrafter"/>
</dbReference>
<comment type="similarity">
    <text evidence="1">Belongs to the membrane fusion protein (MFP) (TC 8.A.1) family.</text>
</comment>
<dbReference type="NCBIfam" id="TIGR01730">
    <property type="entry name" value="RND_mfp"/>
    <property type="match status" value="1"/>
</dbReference>
<evidence type="ECO:0000259" key="4">
    <source>
        <dbReference type="Pfam" id="PF25973"/>
    </source>
</evidence>
<dbReference type="PROSITE" id="PS51257">
    <property type="entry name" value="PROKAR_LIPOPROTEIN"/>
    <property type="match status" value="1"/>
</dbReference>
<keyword evidence="6" id="KW-1185">Reference proteome</keyword>
<dbReference type="SUPFAM" id="SSF111369">
    <property type="entry name" value="HlyD-like secretion proteins"/>
    <property type="match status" value="1"/>
</dbReference>
<gene>
    <name evidence="5" type="ORF">IC229_11425</name>
</gene>
<dbReference type="GO" id="GO:0022857">
    <property type="term" value="F:transmembrane transporter activity"/>
    <property type="evidence" value="ECO:0007669"/>
    <property type="project" value="InterPro"/>
</dbReference>
<accession>A0A927ASG8</accession>
<dbReference type="GO" id="GO:0030313">
    <property type="term" value="C:cell envelope"/>
    <property type="evidence" value="ECO:0007669"/>
    <property type="project" value="TreeGrafter"/>
</dbReference>
<keyword evidence="2" id="KW-0813">Transport</keyword>
<dbReference type="Pfam" id="PF25973">
    <property type="entry name" value="BSH_CzcB"/>
    <property type="match status" value="1"/>
</dbReference>
<name>A0A927ASG8_9BACT</name>
<protein>
    <submittedName>
        <fullName evidence="5">Efflux RND transporter periplasmic adaptor subunit</fullName>
    </submittedName>
</protein>
<dbReference type="Proteomes" id="UP000598820">
    <property type="component" value="Unassembled WGS sequence"/>
</dbReference>
<evidence type="ECO:0000313" key="5">
    <source>
        <dbReference type="EMBL" id="MBD2701250.1"/>
    </source>
</evidence>
<dbReference type="AlphaFoldDB" id="A0A927ASG8"/>
<feature type="domain" description="CzcB-like barrel-sandwich hybrid" evidence="4">
    <location>
        <begin position="85"/>
        <end position="223"/>
    </location>
</feature>
<feature type="compositionally biased region" description="Basic and acidic residues" evidence="3">
    <location>
        <begin position="25"/>
        <end position="38"/>
    </location>
</feature>
<evidence type="ECO:0000256" key="3">
    <source>
        <dbReference type="SAM" id="MobiDB-lite"/>
    </source>
</evidence>
<feature type="region of interest" description="Disordered" evidence="3">
    <location>
        <begin position="19"/>
        <end position="41"/>
    </location>
</feature>
<evidence type="ECO:0000256" key="2">
    <source>
        <dbReference type="ARBA" id="ARBA00022448"/>
    </source>
</evidence>
<dbReference type="InterPro" id="IPR006143">
    <property type="entry name" value="RND_pump_MFP"/>
</dbReference>
<dbReference type="Gene3D" id="1.10.287.470">
    <property type="entry name" value="Helix hairpin bin"/>
    <property type="match status" value="1"/>
</dbReference>